<dbReference type="InterPro" id="IPR016181">
    <property type="entry name" value="Acyl_CoA_acyltransferase"/>
</dbReference>
<dbReference type="EMBL" id="VIWT01000001">
    <property type="protein sequence ID" value="TWF96813.1"/>
    <property type="molecule type" value="Genomic_DNA"/>
</dbReference>
<feature type="domain" description="N-acetyltransferase" evidence="3">
    <location>
        <begin position="8"/>
        <end position="178"/>
    </location>
</feature>
<keyword evidence="5" id="KW-1185">Reference proteome</keyword>
<reference evidence="4 5" key="1">
    <citation type="submission" date="2019-06" db="EMBL/GenBank/DDBJ databases">
        <title>Sequencing the genomes of 1000 actinobacteria strains.</title>
        <authorList>
            <person name="Klenk H.-P."/>
        </authorList>
    </citation>
    <scope>NUCLEOTIDE SEQUENCE [LARGE SCALE GENOMIC DNA]</scope>
    <source>
        <strain evidence="4 5">DSM 44826</strain>
    </source>
</reference>
<dbReference type="InterPro" id="IPR050832">
    <property type="entry name" value="Bact_Acetyltransf"/>
</dbReference>
<evidence type="ECO:0000256" key="1">
    <source>
        <dbReference type="ARBA" id="ARBA00022679"/>
    </source>
</evidence>
<dbReference type="RefSeq" id="WP_246213319.1">
    <property type="nucleotide sequence ID" value="NZ_BAAAMZ010000004.1"/>
</dbReference>
<organism evidence="4 5">
    <name type="scientific">Kitasatospora viridis</name>
    <dbReference type="NCBI Taxonomy" id="281105"/>
    <lineage>
        <taxon>Bacteria</taxon>
        <taxon>Bacillati</taxon>
        <taxon>Actinomycetota</taxon>
        <taxon>Actinomycetes</taxon>
        <taxon>Kitasatosporales</taxon>
        <taxon>Streptomycetaceae</taxon>
        <taxon>Kitasatospora</taxon>
    </lineage>
</organism>
<dbReference type="AlphaFoldDB" id="A0A561UBR9"/>
<dbReference type="InterPro" id="IPR000182">
    <property type="entry name" value="GNAT_dom"/>
</dbReference>
<evidence type="ECO:0000259" key="3">
    <source>
        <dbReference type="PROSITE" id="PS51186"/>
    </source>
</evidence>
<protein>
    <submittedName>
        <fullName evidence="4">Acetyltransferase (GNAT) family protein</fullName>
    </submittedName>
</protein>
<dbReference type="PROSITE" id="PS51186">
    <property type="entry name" value="GNAT"/>
    <property type="match status" value="1"/>
</dbReference>
<proteinExistence type="predicted"/>
<gene>
    <name evidence="4" type="ORF">FHX73_11586</name>
</gene>
<comment type="caution">
    <text evidence="4">The sequence shown here is derived from an EMBL/GenBank/DDBJ whole genome shotgun (WGS) entry which is preliminary data.</text>
</comment>
<dbReference type="Pfam" id="PF00583">
    <property type="entry name" value="Acetyltransf_1"/>
    <property type="match status" value="1"/>
</dbReference>
<dbReference type="Proteomes" id="UP000317940">
    <property type="component" value="Unassembled WGS sequence"/>
</dbReference>
<evidence type="ECO:0000313" key="4">
    <source>
        <dbReference type="EMBL" id="TWF96813.1"/>
    </source>
</evidence>
<dbReference type="PANTHER" id="PTHR43877">
    <property type="entry name" value="AMINOALKYLPHOSPHONATE N-ACETYLTRANSFERASE-RELATED-RELATED"/>
    <property type="match status" value="1"/>
</dbReference>
<accession>A0A561UBR9</accession>
<dbReference type="SUPFAM" id="SSF55729">
    <property type="entry name" value="Acyl-CoA N-acyltransferases (Nat)"/>
    <property type="match status" value="1"/>
</dbReference>
<evidence type="ECO:0000313" key="5">
    <source>
        <dbReference type="Proteomes" id="UP000317940"/>
    </source>
</evidence>
<name>A0A561UBR9_9ACTN</name>
<keyword evidence="2" id="KW-0012">Acyltransferase</keyword>
<dbReference type="GO" id="GO:0016747">
    <property type="term" value="F:acyltransferase activity, transferring groups other than amino-acyl groups"/>
    <property type="evidence" value="ECO:0007669"/>
    <property type="project" value="InterPro"/>
</dbReference>
<sequence length="178" mass="18381">MTAPAPVAPIALLDPADFEQALPGLAELLAATVADGASLGFHAPFGPAEAADWWRTQRAELAAGDLLLWRASGPGGCAGTVSLRLTRKPNGRHRAELVKLMVHPAARRQGLAARLLATAEAAAAERGITLLVLDTEAGSGAEGLYRAAGWTGFGTVPGYATDPAGVPHDGSFYYKQLS</sequence>
<dbReference type="Gene3D" id="3.40.630.30">
    <property type="match status" value="1"/>
</dbReference>
<keyword evidence="1 4" id="KW-0808">Transferase</keyword>
<evidence type="ECO:0000256" key="2">
    <source>
        <dbReference type="ARBA" id="ARBA00023315"/>
    </source>
</evidence>